<evidence type="ECO:0000313" key="1">
    <source>
        <dbReference type="EMBL" id="WRQ87127.1"/>
    </source>
</evidence>
<organism evidence="1 2">
    <name type="scientific">Actomonas aquatica</name>
    <dbReference type="NCBI Taxonomy" id="2866162"/>
    <lineage>
        <taxon>Bacteria</taxon>
        <taxon>Pseudomonadati</taxon>
        <taxon>Verrucomicrobiota</taxon>
        <taxon>Opitutia</taxon>
        <taxon>Opitutales</taxon>
        <taxon>Opitutaceae</taxon>
        <taxon>Actomonas</taxon>
    </lineage>
</organism>
<name>A0ABZ1C716_9BACT</name>
<proteinExistence type="predicted"/>
<gene>
    <name evidence="1" type="ORF">K1X11_020130</name>
</gene>
<dbReference type="RefSeq" id="WP_221029460.1">
    <property type="nucleotide sequence ID" value="NZ_CP139781.1"/>
</dbReference>
<dbReference type="Proteomes" id="UP000738431">
    <property type="component" value="Chromosome"/>
</dbReference>
<reference evidence="1 2" key="1">
    <citation type="submission" date="2023-12" db="EMBL/GenBank/DDBJ databases">
        <title>Description of an unclassified Opitutus bacterium of Verrucomicrobiota.</title>
        <authorList>
            <person name="Zhang D.-F."/>
        </authorList>
    </citation>
    <scope>NUCLEOTIDE SEQUENCE [LARGE SCALE GENOMIC DNA]</scope>
    <source>
        <strain evidence="1 2">WL0086</strain>
    </source>
</reference>
<accession>A0ABZ1C716</accession>
<evidence type="ECO:0000313" key="2">
    <source>
        <dbReference type="Proteomes" id="UP000738431"/>
    </source>
</evidence>
<keyword evidence="2" id="KW-1185">Reference proteome</keyword>
<sequence length="152" mass="16832">MSDSYHSKAWLLDGPIHSLPGLLSYDATTDRLCFRVLESGTFSNARLTELFTACGHAPEPGSPPPLPATLFDLARTELRGFRMPWYYFGGGAILDLGFSTGPLRFAFIKPQNTVWPSAYNEDLREWVGGEGQAEVKVNEGKTAGRHWRTLLA</sequence>
<protein>
    <submittedName>
        <fullName evidence="1">Uncharacterized protein</fullName>
    </submittedName>
</protein>
<dbReference type="EMBL" id="CP139781">
    <property type="protein sequence ID" value="WRQ87127.1"/>
    <property type="molecule type" value="Genomic_DNA"/>
</dbReference>